<comment type="caution">
    <text evidence="16">The sequence shown here is derived from an EMBL/GenBank/DDBJ whole genome shotgun (WGS) entry which is preliminary data.</text>
</comment>
<evidence type="ECO:0000256" key="14">
    <source>
        <dbReference type="ARBA" id="ARBA00032738"/>
    </source>
</evidence>
<evidence type="ECO:0000256" key="1">
    <source>
        <dbReference type="ARBA" id="ARBA00001974"/>
    </source>
</evidence>
<evidence type="ECO:0000256" key="4">
    <source>
        <dbReference type="ARBA" id="ARBA00013076"/>
    </source>
</evidence>
<dbReference type="RefSeq" id="WP_065146276.1">
    <property type="nucleotide sequence ID" value="NZ_LZLS01000197.1"/>
</dbReference>
<keyword evidence="10 16" id="KW-0503">Monooxygenase</keyword>
<comment type="pathway">
    <text evidence="2">Siderophore biosynthesis; mycobactin biosynthesis.</text>
</comment>
<dbReference type="Pfam" id="PF13434">
    <property type="entry name" value="Lys_Orn_oxgnase"/>
    <property type="match status" value="1"/>
</dbReference>
<dbReference type="EC" id="1.14.13.59" evidence="4"/>
<evidence type="ECO:0000256" key="6">
    <source>
        <dbReference type="ARBA" id="ARBA00022630"/>
    </source>
</evidence>
<keyword evidence="6" id="KW-0285">Flavoprotein</keyword>
<evidence type="ECO:0000256" key="15">
    <source>
        <dbReference type="ARBA" id="ARBA00048407"/>
    </source>
</evidence>
<keyword evidence="7" id="KW-0274">FAD</keyword>
<keyword evidence="9" id="KW-0560">Oxidoreductase</keyword>
<gene>
    <name evidence="16" type="ORF">A5634_09130</name>
</gene>
<reference evidence="16 17" key="1">
    <citation type="submission" date="2016-06" db="EMBL/GenBank/DDBJ databases">
        <authorList>
            <person name="Kjaerup R.B."/>
            <person name="Dalgaard T.S."/>
            <person name="Juul-Madsen H.R."/>
        </authorList>
    </citation>
    <scope>NUCLEOTIDE SEQUENCE [LARGE SCALE GENOMIC DNA]</scope>
    <source>
        <strain evidence="16 17">1165133.8</strain>
    </source>
</reference>
<evidence type="ECO:0000256" key="7">
    <source>
        <dbReference type="ARBA" id="ARBA00022827"/>
    </source>
</evidence>
<accession>A0A1A3NIW2</accession>
<evidence type="ECO:0000256" key="13">
    <source>
        <dbReference type="ARBA" id="ARBA00032493"/>
    </source>
</evidence>
<dbReference type="Gene3D" id="3.50.50.60">
    <property type="entry name" value="FAD/NAD(P)-binding domain"/>
    <property type="match status" value="1"/>
</dbReference>
<evidence type="ECO:0000313" key="17">
    <source>
        <dbReference type="Proteomes" id="UP000093928"/>
    </source>
</evidence>
<dbReference type="Proteomes" id="UP000093928">
    <property type="component" value="Unassembled WGS sequence"/>
</dbReference>
<evidence type="ECO:0000313" key="16">
    <source>
        <dbReference type="EMBL" id="OBK21746.1"/>
    </source>
</evidence>
<dbReference type="GO" id="GO:0047091">
    <property type="term" value="F:L-lysine 6-monooxygenase (NADPH) activity"/>
    <property type="evidence" value="ECO:0007669"/>
    <property type="project" value="UniProtKB-EC"/>
</dbReference>
<dbReference type="InterPro" id="IPR036188">
    <property type="entry name" value="FAD/NAD-bd_sf"/>
</dbReference>
<evidence type="ECO:0000256" key="8">
    <source>
        <dbReference type="ARBA" id="ARBA00022857"/>
    </source>
</evidence>
<dbReference type="SUPFAM" id="SSF51905">
    <property type="entry name" value="FAD/NAD(P)-binding domain"/>
    <property type="match status" value="1"/>
</dbReference>
<evidence type="ECO:0000256" key="11">
    <source>
        <dbReference type="ARBA" id="ARBA00029939"/>
    </source>
</evidence>
<protein>
    <recommendedName>
        <fullName evidence="5">L-lysine N6-monooxygenase MbtG</fullName>
        <ecNumber evidence="4">1.14.13.59</ecNumber>
    </recommendedName>
    <alternativeName>
        <fullName evidence="14">Lysine 6-N-hydroxylase</fullName>
    </alternativeName>
    <alternativeName>
        <fullName evidence="13">Lysine N6-hydroxylase</fullName>
    </alternativeName>
    <alternativeName>
        <fullName evidence="11">Lysine-N-oxygenase</fullName>
    </alternativeName>
    <alternativeName>
        <fullName evidence="12">Mycobactin synthase protein G</fullName>
    </alternativeName>
</protein>
<comment type="catalytic activity">
    <reaction evidence="15">
        <text>L-lysine + NADPH + O2 = N(6)-hydroxy-L-lysine + NADP(+) + H2O</text>
        <dbReference type="Rhea" id="RHEA:23228"/>
        <dbReference type="ChEBI" id="CHEBI:15377"/>
        <dbReference type="ChEBI" id="CHEBI:15379"/>
        <dbReference type="ChEBI" id="CHEBI:32551"/>
        <dbReference type="ChEBI" id="CHEBI:57783"/>
        <dbReference type="ChEBI" id="CHEBI:57820"/>
        <dbReference type="ChEBI" id="CHEBI:58349"/>
        <dbReference type="EC" id="1.14.13.59"/>
    </reaction>
</comment>
<keyword evidence="8" id="KW-0521">NADP</keyword>
<dbReference type="AlphaFoldDB" id="A0A1A3NIW2"/>
<comment type="similarity">
    <text evidence="3">Belongs to the lysine N(6)-hydroxylase/L-ornithine N(5)-oxygenase family.</text>
</comment>
<evidence type="ECO:0000256" key="3">
    <source>
        <dbReference type="ARBA" id="ARBA00007588"/>
    </source>
</evidence>
<comment type="cofactor">
    <cofactor evidence="1">
        <name>FAD</name>
        <dbReference type="ChEBI" id="CHEBI:57692"/>
    </cofactor>
</comment>
<evidence type="ECO:0000256" key="9">
    <source>
        <dbReference type="ARBA" id="ARBA00023002"/>
    </source>
</evidence>
<evidence type="ECO:0000256" key="12">
    <source>
        <dbReference type="ARBA" id="ARBA00031158"/>
    </source>
</evidence>
<dbReference type="EMBL" id="LZLS01000197">
    <property type="protein sequence ID" value="OBK21746.1"/>
    <property type="molecule type" value="Genomic_DNA"/>
</dbReference>
<dbReference type="InterPro" id="IPR025700">
    <property type="entry name" value="Lys/Orn_oxygenase"/>
</dbReference>
<evidence type="ECO:0000256" key="5">
    <source>
        <dbReference type="ARBA" id="ARBA00016406"/>
    </source>
</evidence>
<evidence type="ECO:0000256" key="2">
    <source>
        <dbReference type="ARBA" id="ARBA00005102"/>
    </source>
</evidence>
<name>A0A1A3NIW2_MYCAS</name>
<organism evidence="16 17">
    <name type="scientific">Mycobacterium asiaticum</name>
    <dbReference type="NCBI Taxonomy" id="1790"/>
    <lineage>
        <taxon>Bacteria</taxon>
        <taxon>Bacillati</taxon>
        <taxon>Actinomycetota</taxon>
        <taxon>Actinomycetes</taxon>
        <taxon>Mycobacteriales</taxon>
        <taxon>Mycobacteriaceae</taxon>
        <taxon>Mycobacterium</taxon>
    </lineage>
</organism>
<proteinExistence type="inferred from homology"/>
<dbReference type="OrthoDB" id="9149460at2"/>
<sequence length="427" mass="46794">MTETLAIVGAGAKAVAVAAKAAVLRELGVETPDVVAIERSGVAANWIAGGGWTDGRQRLGTSPEKDVGFPYRSALLPGRDAEIDERMMRWSWQAYLIAMDQFVGWVDRGRPAPTHDTWSRYLRWVADMVGLKVVHGELIQMAVEGPRWKLHTREENLFCDAVMITGPGQPQRSILSGDPRMLSIAQFWERTSSHDRIVAENVAVIGGGETAASMLNELFHHRVSTITAISPQATLFTRGEGYFENSLFSDPTQWRTLTLSERRDCIARTDRGVFSARVQELLLADERIKHLRGRVANVVDQHERIRITLQTEHGEMRESVHEFDLVIDGSGADALWFLPLLSQDALDMLELGLGGPLSGERLEESIGHDLAVTGVTPKLVLPNLSGLNQGPGFPNLSCLGLLSDRVLGADAAAVTSRSGRSGEYQSV</sequence>
<evidence type="ECO:0000256" key="10">
    <source>
        <dbReference type="ARBA" id="ARBA00023033"/>
    </source>
</evidence>